<accession>E1QGQ0</accession>
<dbReference type="KEGG" id="dbr:Deba_1375"/>
<feature type="binding site" evidence="5">
    <location>
        <position position="36"/>
    </location>
    <ligand>
        <name>ATP</name>
        <dbReference type="ChEBI" id="CHEBI:30616"/>
    </ligand>
</feature>
<keyword evidence="7" id="KW-0723">Serine/threonine-protein kinase</keyword>
<dbReference type="Gene3D" id="1.10.510.10">
    <property type="entry name" value="Transferase(Phosphotransferase) domain 1"/>
    <property type="match status" value="1"/>
</dbReference>
<evidence type="ECO:0000313" key="8">
    <source>
        <dbReference type="Proteomes" id="UP000009047"/>
    </source>
</evidence>
<dbReference type="PROSITE" id="PS00107">
    <property type="entry name" value="PROTEIN_KINASE_ATP"/>
    <property type="match status" value="1"/>
</dbReference>
<dbReference type="HOGENOM" id="CLU_027784_0_0_7"/>
<gene>
    <name evidence="7" type="ordered locus">Deba_1375</name>
</gene>
<protein>
    <submittedName>
        <fullName evidence="7">Serine/threonine protein kinase</fullName>
    </submittedName>
</protein>
<dbReference type="InterPro" id="IPR011460">
    <property type="entry name" value="Lcl_C"/>
</dbReference>
<keyword evidence="1" id="KW-0808">Transferase</keyword>
<dbReference type="AlphaFoldDB" id="E1QGQ0"/>
<dbReference type="InterPro" id="IPR008271">
    <property type="entry name" value="Ser/Thr_kinase_AS"/>
</dbReference>
<dbReference type="SUPFAM" id="SSF56112">
    <property type="entry name" value="Protein kinase-like (PK-like)"/>
    <property type="match status" value="1"/>
</dbReference>
<dbReference type="EMBL" id="CP002085">
    <property type="protein sequence ID" value="ADK84743.1"/>
    <property type="molecule type" value="Genomic_DNA"/>
</dbReference>
<evidence type="ECO:0000259" key="6">
    <source>
        <dbReference type="PROSITE" id="PS50011"/>
    </source>
</evidence>
<dbReference type="CDD" id="cd14014">
    <property type="entry name" value="STKc_PknB_like"/>
    <property type="match status" value="1"/>
</dbReference>
<name>E1QGQ0_DESB2</name>
<dbReference type="Pfam" id="PF00069">
    <property type="entry name" value="Pkinase"/>
    <property type="match status" value="1"/>
</dbReference>
<dbReference type="Gene3D" id="3.30.200.20">
    <property type="entry name" value="Phosphorylase Kinase, domain 1"/>
    <property type="match status" value="1"/>
</dbReference>
<keyword evidence="4 5" id="KW-0067">ATP-binding</keyword>
<evidence type="ECO:0000313" key="7">
    <source>
        <dbReference type="EMBL" id="ADK84743.1"/>
    </source>
</evidence>
<keyword evidence="3 7" id="KW-0418">Kinase</keyword>
<dbReference type="GO" id="GO:0004674">
    <property type="term" value="F:protein serine/threonine kinase activity"/>
    <property type="evidence" value="ECO:0007669"/>
    <property type="project" value="UniProtKB-KW"/>
</dbReference>
<sequence length="447" mass="48466">MKLIGKYQVLGLLGRGGMGVVHKVAAPGGWPLLALKLLRPSDLLARLWGRAELRRRFAREARLLAGLRHPNLVAVLDMDLVANPPYYVMEYLCDNLGQLIGEGYDPQTPSRVLRPERALALTRQALAGLAALHRAGVVHRDFKPYNLLLDDQGRARLADLGLSRLRGERRPGPANLKVGSPHYAAPEQVADPESAGPAADLYAVAVCLHRLVTGLLPGALPASALAPGLDSAWDDFFGRALAADPARRPASAGRMIDDLSALGRRWAVRRGELCALAQPWPGVAQREASPAPLPARPAKFGPKQARQRLGLDELWRPLARPARLAAIDDRLARDLDRGLIWQRGGSGRPMDWPSAQAWAAELAQSGFAGRHDWRLPTAAEAATLIGPPPAQGGLCLESIFDQAQSRLWTSDRASFRAAWMVGLRTGFVGRQDFTCRNHVRAVGGPIL</sequence>
<dbReference type="InterPro" id="IPR017441">
    <property type="entry name" value="Protein_kinase_ATP_BS"/>
</dbReference>
<dbReference type="PROSITE" id="PS00108">
    <property type="entry name" value="PROTEIN_KINASE_ST"/>
    <property type="match status" value="1"/>
</dbReference>
<evidence type="ECO:0000256" key="1">
    <source>
        <dbReference type="ARBA" id="ARBA00022679"/>
    </source>
</evidence>
<dbReference type="InterPro" id="IPR000719">
    <property type="entry name" value="Prot_kinase_dom"/>
</dbReference>
<evidence type="ECO:0000256" key="4">
    <source>
        <dbReference type="ARBA" id="ARBA00022840"/>
    </source>
</evidence>
<evidence type="ECO:0000256" key="3">
    <source>
        <dbReference type="ARBA" id="ARBA00022777"/>
    </source>
</evidence>
<evidence type="ECO:0000256" key="5">
    <source>
        <dbReference type="PROSITE-ProRule" id="PRU10141"/>
    </source>
</evidence>
<proteinExistence type="predicted"/>
<dbReference type="eggNOG" id="COG0515">
    <property type="taxonomic scope" value="Bacteria"/>
</dbReference>
<dbReference type="PANTHER" id="PTHR43289">
    <property type="entry name" value="MITOGEN-ACTIVATED PROTEIN KINASE KINASE KINASE 20-RELATED"/>
    <property type="match status" value="1"/>
</dbReference>
<dbReference type="Proteomes" id="UP000009047">
    <property type="component" value="Chromosome"/>
</dbReference>
<organism evidence="7 8">
    <name type="scientific">Desulfarculus baarsii (strain ATCC 33931 / DSM 2075 / LMG 7858 / VKM B-1802 / 2st14)</name>
    <dbReference type="NCBI Taxonomy" id="644282"/>
    <lineage>
        <taxon>Bacteria</taxon>
        <taxon>Pseudomonadati</taxon>
        <taxon>Thermodesulfobacteriota</taxon>
        <taxon>Desulfarculia</taxon>
        <taxon>Desulfarculales</taxon>
        <taxon>Desulfarculaceae</taxon>
        <taxon>Desulfarculus</taxon>
    </lineage>
</organism>
<dbReference type="STRING" id="644282.Deba_1375"/>
<keyword evidence="2 5" id="KW-0547">Nucleotide-binding</keyword>
<dbReference type="PROSITE" id="PS50011">
    <property type="entry name" value="PROTEIN_KINASE_DOM"/>
    <property type="match status" value="1"/>
</dbReference>
<dbReference type="RefSeq" id="WP_013258196.1">
    <property type="nucleotide sequence ID" value="NC_014365.1"/>
</dbReference>
<dbReference type="GO" id="GO:0005524">
    <property type="term" value="F:ATP binding"/>
    <property type="evidence" value="ECO:0007669"/>
    <property type="project" value="UniProtKB-UniRule"/>
</dbReference>
<reference evidence="7 8" key="1">
    <citation type="journal article" date="2010" name="Stand. Genomic Sci.">
        <title>Complete genome sequence of Desulfarculus baarsii type strain (2st14).</title>
        <authorList>
            <person name="Sun H."/>
            <person name="Spring S."/>
            <person name="Lapidus A."/>
            <person name="Davenport K."/>
            <person name="Del Rio T.G."/>
            <person name="Tice H."/>
            <person name="Nolan M."/>
            <person name="Copeland A."/>
            <person name="Cheng J.F."/>
            <person name="Lucas S."/>
            <person name="Tapia R."/>
            <person name="Goodwin L."/>
            <person name="Pitluck S."/>
            <person name="Ivanova N."/>
            <person name="Pagani I."/>
            <person name="Mavromatis K."/>
            <person name="Ovchinnikova G."/>
            <person name="Pati A."/>
            <person name="Chen A."/>
            <person name="Palaniappan K."/>
            <person name="Hauser L."/>
            <person name="Chang Y.J."/>
            <person name="Jeffries C.D."/>
            <person name="Detter J.C."/>
            <person name="Han C."/>
            <person name="Rohde M."/>
            <person name="Brambilla E."/>
            <person name="Goker M."/>
            <person name="Woyke T."/>
            <person name="Bristow J."/>
            <person name="Eisen J.A."/>
            <person name="Markowitz V."/>
            <person name="Hugenholtz P."/>
            <person name="Kyrpides N.C."/>
            <person name="Klenk H.P."/>
            <person name="Land M."/>
        </authorList>
    </citation>
    <scope>NUCLEOTIDE SEQUENCE [LARGE SCALE GENOMIC DNA]</scope>
    <source>
        <strain evidence="8">ATCC 33931 / DSM 2075 / LMG 7858 / VKM B-1802 / 2st14</strain>
    </source>
</reference>
<dbReference type="PANTHER" id="PTHR43289:SF6">
    <property type="entry name" value="SERINE_THREONINE-PROTEIN KINASE NEKL-3"/>
    <property type="match status" value="1"/>
</dbReference>
<evidence type="ECO:0000256" key="2">
    <source>
        <dbReference type="ARBA" id="ARBA00022741"/>
    </source>
</evidence>
<dbReference type="Pfam" id="PF07603">
    <property type="entry name" value="Lcl_C"/>
    <property type="match status" value="1"/>
</dbReference>
<feature type="domain" description="Protein kinase" evidence="6">
    <location>
        <begin position="7"/>
        <end position="262"/>
    </location>
</feature>
<keyword evidence="8" id="KW-1185">Reference proteome</keyword>
<dbReference type="InterPro" id="IPR011009">
    <property type="entry name" value="Kinase-like_dom_sf"/>
</dbReference>